<protein>
    <submittedName>
        <fullName evidence="1">Uncharacterized protein</fullName>
    </submittedName>
</protein>
<name>A0A1X7RXK5_ZYMT9</name>
<dbReference type="AlphaFoldDB" id="A0A1X7RXK5"/>
<organism evidence="1 2">
    <name type="scientific">Zymoseptoria tritici (strain ST99CH_3D7)</name>
    <dbReference type="NCBI Taxonomy" id="1276538"/>
    <lineage>
        <taxon>Eukaryota</taxon>
        <taxon>Fungi</taxon>
        <taxon>Dikarya</taxon>
        <taxon>Ascomycota</taxon>
        <taxon>Pezizomycotina</taxon>
        <taxon>Dothideomycetes</taxon>
        <taxon>Dothideomycetidae</taxon>
        <taxon>Mycosphaerellales</taxon>
        <taxon>Mycosphaerellaceae</taxon>
        <taxon>Zymoseptoria</taxon>
    </lineage>
</organism>
<dbReference type="Proteomes" id="UP000215127">
    <property type="component" value="Chromosome 7"/>
</dbReference>
<sequence>MLFYVTGRYTFQSLLIPLLPIFAKGKCDSLGAEVGGVGEGGQAEGGGWVDVDGLESDGTGLRGRVLRRCYEWFLGEVDDWLRLLIPSPQTASRTTHENSHSTMGSSESLNCARRTYMVRLWSALANTSV</sequence>
<dbReference type="EMBL" id="LT853698">
    <property type="protein sequence ID" value="SMQ52163.1"/>
    <property type="molecule type" value="Genomic_DNA"/>
</dbReference>
<reference evidence="1 2" key="1">
    <citation type="submission" date="2016-06" db="EMBL/GenBank/DDBJ databases">
        <authorList>
            <person name="Kjaerup R.B."/>
            <person name="Dalgaard T.S."/>
            <person name="Juul-Madsen H.R."/>
        </authorList>
    </citation>
    <scope>NUCLEOTIDE SEQUENCE [LARGE SCALE GENOMIC DNA]</scope>
</reference>
<evidence type="ECO:0000313" key="2">
    <source>
        <dbReference type="Proteomes" id="UP000215127"/>
    </source>
</evidence>
<evidence type="ECO:0000313" key="1">
    <source>
        <dbReference type="EMBL" id="SMQ52163.1"/>
    </source>
</evidence>
<keyword evidence="2" id="KW-1185">Reference proteome</keyword>
<proteinExistence type="predicted"/>
<accession>A0A1X7RXK5</accession>
<gene>
    <name evidence="1" type="ORF">ZT3D7_G7316</name>
</gene>